<feature type="region of interest" description="Disordered" evidence="1">
    <location>
        <begin position="92"/>
        <end position="120"/>
    </location>
</feature>
<name>A0ABU6TC72_9FABA</name>
<evidence type="ECO:0000313" key="3">
    <source>
        <dbReference type="Proteomes" id="UP001341840"/>
    </source>
</evidence>
<protein>
    <submittedName>
        <fullName evidence="2">Uncharacterized protein</fullName>
    </submittedName>
</protein>
<reference evidence="2 3" key="1">
    <citation type="journal article" date="2023" name="Plants (Basel)">
        <title>Bridging the Gap: Combining Genomics and Transcriptomics Approaches to Understand Stylosanthes scabra, an Orphan Legume from the Brazilian Caatinga.</title>
        <authorList>
            <person name="Ferreira-Neto J.R.C."/>
            <person name="da Silva M.D."/>
            <person name="Binneck E."/>
            <person name="de Melo N.F."/>
            <person name="da Silva R.H."/>
            <person name="de Melo A.L.T.M."/>
            <person name="Pandolfi V."/>
            <person name="Bustamante F.O."/>
            <person name="Brasileiro-Vidal A.C."/>
            <person name="Benko-Iseppon A.M."/>
        </authorList>
    </citation>
    <scope>NUCLEOTIDE SEQUENCE [LARGE SCALE GENOMIC DNA]</scope>
    <source>
        <tissue evidence="2">Leaves</tissue>
    </source>
</reference>
<keyword evidence="3" id="KW-1185">Reference proteome</keyword>
<organism evidence="2 3">
    <name type="scientific">Stylosanthes scabra</name>
    <dbReference type="NCBI Taxonomy" id="79078"/>
    <lineage>
        <taxon>Eukaryota</taxon>
        <taxon>Viridiplantae</taxon>
        <taxon>Streptophyta</taxon>
        <taxon>Embryophyta</taxon>
        <taxon>Tracheophyta</taxon>
        <taxon>Spermatophyta</taxon>
        <taxon>Magnoliopsida</taxon>
        <taxon>eudicotyledons</taxon>
        <taxon>Gunneridae</taxon>
        <taxon>Pentapetalae</taxon>
        <taxon>rosids</taxon>
        <taxon>fabids</taxon>
        <taxon>Fabales</taxon>
        <taxon>Fabaceae</taxon>
        <taxon>Papilionoideae</taxon>
        <taxon>50 kb inversion clade</taxon>
        <taxon>dalbergioids sensu lato</taxon>
        <taxon>Dalbergieae</taxon>
        <taxon>Pterocarpus clade</taxon>
        <taxon>Stylosanthes</taxon>
    </lineage>
</organism>
<accession>A0ABU6TC72</accession>
<evidence type="ECO:0000256" key="1">
    <source>
        <dbReference type="SAM" id="MobiDB-lite"/>
    </source>
</evidence>
<gene>
    <name evidence="2" type="ORF">PIB30_029917</name>
</gene>
<proteinExistence type="predicted"/>
<feature type="compositionally biased region" description="Low complexity" evidence="1">
    <location>
        <begin position="100"/>
        <end position="112"/>
    </location>
</feature>
<dbReference type="Proteomes" id="UP001341840">
    <property type="component" value="Unassembled WGS sequence"/>
</dbReference>
<dbReference type="EMBL" id="JASCZI010090744">
    <property type="protein sequence ID" value="MED6145954.1"/>
    <property type="molecule type" value="Genomic_DNA"/>
</dbReference>
<evidence type="ECO:0000313" key="2">
    <source>
        <dbReference type="EMBL" id="MED6145954.1"/>
    </source>
</evidence>
<sequence length="196" mass="22553">MANLEIEEEPMLSDMQSSSHELKYPSFRRILSRRQSASMYIPMVSMEPYYNREEASLGGHSSRRQLNSFRTFPPKIDELYTTHGTASIFKHQSSTSRVVTENTSENNSNNNNDWEPIPPGVSSDQQGIICKNYYCIRVGTHDNDQQGILRNPSRFDQEYHDDIHGDEEGFVKKVLRISVVQLSIGQGQYRLLYLEA</sequence>
<comment type="caution">
    <text evidence="2">The sequence shown here is derived from an EMBL/GenBank/DDBJ whole genome shotgun (WGS) entry which is preliminary data.</text>
</comment>